<dbReference type="Proteomes" id="UP000028501">
    <property type="component" value="Chromosome"/>
</dbReference>
<gene>
    <name evidence="1" type="ORF">AFULGI_00016960</name>
</gene>
<reference evidence="1 2" key="1">
    <citation type="submission" date="2013-07" db="EMBL/GenBank/DDBJ databases">
        <title>Genome of Archaeoglobus fulgidus.</title>
        <authorList>
            <person name="Fiebig A."/>
            <person name="Birkeland N.-K."/>
        </authorList>
    </citation>
    <scope>NUCLEOTIDE SEQUENCE [LARGE SCALE GENOMIC DNA]</scope>
    <source>
        <strain evidence="1 2">DSM 8774</strain>
    </source>
</reference>
<evidence type="ECO:0000313" key="1">
    <source>
        <dbReference type="EMBL" id="AIG98455.1"/>
    </source>
</evidence>
<protein>
    <submittedName>
        <fullName evidence="1">Uncharacterized protein</fullName>
    </submittedName>
</protein>
<accession>A0A075WDF6</accession>
<dbReference type="RefSeq" id="WP_156029550.1">
    <property type="nucleotide sequence ID" value="NZ_CP006577.1"/>
</dbReference>
<dbReference type="GeneID" id="42809709"/>
<dbReference type="HOGENOM" id="CLU_2949069_0_0_2"/>
<dbReference type="KEGG" id="afg:AFULGI_00016960"/>
<evidence type="ECO:0000313" key="2">
    <source>
        <dbReference type="Proteomes" id="UP000028501"/>
    </source>
</evidence>
<proteinExistence type="predicted"/>
<sequence length="59" mass="6649">MVSYQSRTCFNPEVAAFFREKAKLKKCTDCANYSKKCMLLNAVIQSVCFANACGSFKPR</sequence>
<dbReference type="AlphaFoldDB" id="A0A075WDF6"/>
<name>A0A075WDF6_ARCFL</name>
<organism evidence="1 2">
    <name type="scientific">Archaeoglobus fulgidus DSM 8774</name>
    <dbReference type="NCBI Taxonomy" id="1344584"/>
    <lineage>
        <taxon>Archaea</taxon>
        <taxon>Methanobacteriati</taxon>
        <taxon>Methanobacteriota</taxon>
        <taxon>Archaeoglobi</taxon>
        <taxon>Archaeoglobales</taxon>
        <taxon>Archaeoglobaceae</taxon>
        <taxon>Archaeoglobus</taxon>
    </lineage>
</organism>
<dbReference type="EMBL" id="CP006577">
    <property type="protein sequence ID" value="AIG98455.1"/>
    <property type="molecule type" value="Genomic_DNA"/>
</dbReference>